<reference evidence="2 3" key="1">
    <citation type="journal article" date="2014" name="Int. J. Syst. Evol. Microbiol.">
        <title>Complete genome sequence of Corynebacterium casei LMG S-19264T (=DSM 44701T), isolated from a smear-ripened cheese.</title>
        <authorList>
            <consortium name="US DOE Joint Genome Institute (JGI-PGF)"/>
            <person name="Walter F."/>
            <person name="Albersmeier A."/>
            <person name="Kalinowski J."/>
            <person name="Ruckert C."/>
        </authorList>
    </citation>
    <scope>NUCLEOTIDE SEQUENCE [LARGE SCALE GENOMIC DNA]</scope>
    <source>
        <strain evidence="2 3">JCM 4677</strain>
    </source>
</reference>
<dbReference type="KEGG" id="sgm:GCM10017557_04160"/>
<accession>A0A7G1NVD5</accession>
<proteinExistence type="predicted"/>
<gene>
    <name evidence="2" type="ORF">GCM10017557_04160</name>
</gene>
<dbReference type="EMBL" id="AP023440">
    <property type="protein sequence ID" value="BCL25557.1"/>
    <property type="molecule type" value="Genomic_DNA"/>
</dbReference>
<evidence type="ECO:0000313" key="3">
    <source>
        <dbReference type="Proteomes" id="UP000516444"/>
    </source>
</evidence>
<feature type="region of interest" description="Disordered" evidence="1">
    <location>
        <begin position="1"/>
        <end position="29"/>
    </location>
</feature>
<evidence type="ECO:0000313" key="2">
    <source>
        <dbReference type="EMBL" id="BCL25557.1"/>
    </source>
</evidence>
<name>A0A7G1NVD5_9ACTN</name>
<feature type="compositionally biased region" description="Low complexity" evidence="1">
    <location>
        <begin position="19"/>
        <end position="29"/>
    </location>
</feature>
<sequence>MIFADPSLPADVESPEPQAATGAATTSVTTPMARRPNGFLVLLVLFGMRVCSFAQLRQPVDTATG</sequence>
<organism evidence="2 3">
    <name type="scientific">Streptomyces aurantiacus</name>
    <dbReference type="NCBI Taxonomy" id="47760"/>
    <lineage>
        <taxon>Bacteria</taxon>
        <taxon>Bacillati</taxon>
        <taxon>Actinomycetota</taxon>
        <taxon>Actinomycetes</taxon>
        <taxon>Kitasatosporales</taxon>
        <taxon>Streptomycetaceae</taxon>
        <taxon>Streptomyces</taxon>
        <taxon>Streptomyces aurantiacus group</taxon>
    </lineage>
</organism>
<keyword evidence="3" id="KW-1185">Reference proteome</keyword>
<protein>
    <submittedName>
        <fullName evidence="2">Uncharacterized protein</fullName>
    </submittedName>
</protein>
<dbReference type="Proteomes" id="UP000516444">
    <property type="component" value="Chromosome"/>
</dbReference>
<dbReference type="AlphaFoldDB" id="A0A7G1NVD5"/>
<evidence type="ECO:0000256" key="1">
    <source>
        <dbReference type="SAM" id="MobiDB-lite"/>
    </source>
</evidence>